<feature type="region of interest" description="Disordered" evidence="1">
    <location>
        <begin position="21"/>
        <end position="55"/>
    </location>
</feature>
<dbReference type="EMBL" id="BGZK01000282">
    <property type="protein sequence ID" value="GBP33979.1"/>
    <property type="molecule type" value="Genomic_DNA"/>
</dbReference>
<gene>
    <name evidence="2" type="ORF">EVAR_24893_1</name>
</gene>
<sequence>MKRAVLNKILLDKFARGQVSKITHSSSRHIKPPVPELSSRKRRRSLSDRILGQREQRKEAAVFELRVQICVAPAHAPIDSFQSQHARTRERMRPHL</sequence>
<organism evidence="2 3">
    <name type="scientific">Eumeta variegata</name>
    <name type="common">Bagworm moth</name>
    <name type="synonym">Eumeta japonica</name>
    <dbReference type="NCBI Taxonomy" id="151549"/>
    <lineage>
        <taxon>Eukaryota</taxon>
        <taxon>Metazoa</taxon>
        <taxon>Ecdysozoa</taxon>
        <taxon>Arthropoda</taxon>
        <taxon>Hexapoda</taxon>
        <taxon>Insecta</taxon>
        <taxon>Pterygota</taxon>
        <taxon>Neoptera</taxon>
        <taxon>Endopterygota</taxon>
        <taxon>Lepidoptera</taxon>
        <taxon>Glossata</taxon>
        <taxon>Ditrysia</taxon>
        <taxon>Tineoidea</taxon>
        <taxon>Psychidae</taxon>
        <taxon>Oiketicinae</taxon>
        <taxon>Eumeta</taxon>
    </lineage>
</organism>
<reference evidence="2 3" key="1">
    <citation type="journal article" date="2019" name="Commun. Biol.">
        <title>The bagworm genome reveals a unique fibroin gene that provides high tensile strength.</title>
        <authorList>
            <person name="Kono N."/>
            <person name="Nakamura H."/>
            <person name="Ohtoshi R."/>
            <person name="Tomita M."/>
            <person name="Numata K."/>
            <person name="Arakawa K."/>
        </authorList>
    </citation>
    <scope>NUCLEOTIDE SEQUENCE [LARGE SCALE GENOMIC DNA]</scope>
</reference>
<accession>A0A4C1V5U2</accession>
<comment type="caution">
    <text evidence="2">The sequence shown here is derived from an EMBL/GenBank/DDBJ whole genome shotgun (WGS) entry which is preliminary data.</text>
</comment>
<dbReference type="AlphaFoldDB" id="A0A4C1V5U2"/>
<name>A0A4C1V5U2_EUMVA</name>
<evidence type="ECO:0000313" key="3">
    <source>
        <dbReference type="Proteomes" id="UP000299102"/>
    </source>
</evidence>
<dbReference type="Proteomes" id="UP000299102">
    <property type="component" value="Unassembled WGS sequence"/>
</dbReference>
<evidence type="ECO:0000313" key="2">
    <source>
        <dbReference type="EMBL" id="GBP33979.1"/>
    </source>
</evidence>
<evidence type="ECO:0000256" key="1">
    <source>
        <dbReference type="SAM" id="MobiDB-lite"/>
    </source>
</evidence>
<proteinExistence type="predicted"/>
<protein>
    <submittedName>
        <fullName evidence="2">Uncharacterized protein</fullName>
    </submittedName>
</protein>
<keyword evidence="3" id="KW-1185">Reference proteome</keyword>
<feature type="compositionally biased region" description="Basic and acidic residues" evidence="1">
    <location>
        <begin position="45"/>
        <end position="55"/>
    </location>
</feature>